<evidence type="ECO:0000256" key="2">
    <source>
        <dbReference type="ARBA" id="ARBA00022737"/>
    </source>
</evidence>
<dbReference type="InterPro" id="IPR006652">
    <property type="entry name" value="Kelch_1"/>
</dbReference>
<dbReference type="InterPro" id="IPR011333">
    <property type="entry name" value="SKP1/BTB/POZ_sf"/>
</dbReference>
<feature type="region of interest" description="Disordered" evidence="3">
    <location>
        <begin position="392"/>
        <end position="421"/>
    </location>
</feature>
<dbReference type="EMBL" id="JTDE01001567">
    <property type="protein sequence ID" value="KAF7258718.1"/>
    <property type="molecule type" value="Genomic_DNA"/>
</dbReference>
<dbReference type="Proteomes" id="UP000822476">
    <property type="component" value="Unassembled WGS sequence"/>
</dbReference>
<dbReference type="AlphaFoldDB" id="A0A8S9Z4E0"/>
<organism evidence="5 6">
    <name type="scientific">Paragonimus skrjabini miyazakii</name>
    <dbReference type="NCBI Taxonomy" id="59628"/>
    <lineage>
        <taxon>Eukaryota</taxon>
        <taxon>Metazoa</taxon>
        <taxon>Spiralia</taxon>
        <taxon>Lophotrochozoa</taxon>
        <taxon>Platyhelminthes</taxon>
        <taxon>Trematoda</taxon>
        <taxon>Digenea</taxon>
        <taxon>Plagiorchiida</taxon>
        <taxon>Troglotremata</taxon>
        <taxon>Troglotrematidae</taxon>
        <taxon>Paragonimus</taxon>
    </lineage>
</organism>
<dbReference type="PANTHER" id="PTHR24412:SF441">
    <property type="entry name" value="KELCH-LIKE PROTEIN 28"/>
    <property type="match status" value="1"/>
</dbReference>
<dbReference type="PROSITE" id="PS50097">
    <property type="entry name" value="BTB"/>
    <property type="match status" value="1"/>
</dbReference>
<feature type="region of interest" description="Disordered" evidence="3">
    <location>
        <begin position="533"/>
        <end position="570"/>
    </location>
</feature>
<keyword evidence="2" id="KW-0677">Repeat</keyword>
<dbReference type="SMART" id="SM00225">
    <property type="entry name" value="BTB"/>
    <property type="match status" value="1"/>
</dbReference>
<keyword evidence="1" id="KW-0880">Kelch repeat</keyword>
<feature type="compositionally biased region" description="Low complexity" evidence="3">
    <location>
        <begin position="533"/>
        <end position="542"/>
    </location>
</feature>
<dbReference type="Gene3D" id="3.30.710.10">
    <property type="entry name" value="Potassium Channel Kv1.1, Chain A"/>
    <property type="match status" value="1"/>
</dbReference>
<feature type="region of interest" description="Disordered" evidence="3">
    <location>
        <begin position="291"/>
        <end position="377"/>
    </location>
</feature>
<evidence type="ECO:0000256" key="1">
    <source>
        <dbReference type="ARBA" id="ARBA00022441"/>
    </source>
</evidence>
<feature type="compositionally biased region" description="Polar residues" evidence="3">
    <location>
        <begin position="395"/>
        <end position="408"/>
    </location>
</feature>
<proteinExistence type="predicted"/>
<protein>
    <recommendedName>
        <fullName evidence="4">BTB domain-containing protein</fullName>
    </recommendedName>
</protein>
<dbReference type="SUPFAM" id="SSF54695">
    <property type="entry name" value="POZ domain"/>
    <property type="match status" value="1"/>
</dbReference>
<gene>
    <name evidence="5" type="ORF">EG68_03724</name>
</gene>
<dbReference type="SUPFAM" id="SSF117281">
    <property type="entry name" value="Kelch motif"/>
    <property type="match status" value="2"/>
</dbReference>
<keyword evidence="6" id="KW-1185">Reference proteome</keyword>
<feature type="domain" description="BTB" evidence="4">
    <location>
        <begin position="60"/>
        <end position="144"/>
    </location>
</feature>
<evidence type="ECO:0000256" key="3">
    <source>
        <dbReference type="SAM" id="MobiDB-lite"/>
    </source>
</evidence>
<dbReference type="Gene3D" id="2.120.10.80">
    <property type="entry name" value="Kelch-type beta propeller"/>
    <property type="match status" value="2"/>
</dbReference>
<feature type="compositionally biased region" description="Basic and acidic residues" evidence="3">
    <location>
        <begin position="360"/>
        <end position="374"/>
    </location>
</feature>
<comment type="caution">
    <text evidence="5">The sequence shown here is derived from an EMBL/GenBank/DDBJ whole genome shotgun (WGS) entry which is preliminary data.</text>
</comment>
<dbReference type="InterPro" id="IPR000210">
    <property type="entry name" value="BTB/POZ_dom"/>
</dbReference>
<dbReference type="PANTHER" id="PTHR24412">
    <property type="entry name" value="KELCH PROTEIN"/>
    <property type="match status" value="1"/>
</dbReference>
<reference evidence="5" key="1">
    <citation type="submission" date="2019-07" db="EMBL/GenBank/DDBJ databases">
        <title>Annotation for the trematode Paragonimus miyazaki's.</title>
        <authorList>
            <person name="Choi Y.-J."/>
        </authorList>
    </citation>
    <scope>NUCLEOTIDE SEQUENCE</scope>
    <source>
        <strain evidence="5">Japan</strain>
    </source>
</reference>
<feature type="compositionally biased region" description="Acidic residues" evidence="3">
    <location>
        <begin position="558"/>
        <end position="570"/>
    </location>
</feature>
<dbReference type="Pfam" id="PF00651">
    <property type="entry name" value="BTB"/>
    <property type="match status" value="1"/>
</dbReference>
<dbReference type="InterPro" id="IPR015915">
    <property type="entry name" value="Kelch-typ_b-propeller"/>
</dbReference>
<sequence length="980" mass="104904">MAGALYEFSRSFRVLAMSGSASFVNPERKSSASAKPKVFEYDGTGSPGVESLNAGDYGEPDVIFLVGRNVYPGHQLLFGGFSQELKNVFEKINDKSSSKLPKSDNILTLSVCPNKPLEVHVDAPPDAFEAVFNFCYSRRLSVSLNLVPSVFILAKRLRITALQQPCADYLTDHISMGNIGELCHLVQFGSLMCRFNENETFPDVDAQFELRLVVAVYRYIRENADGVACSLTGQLGARLIVNLTGDLSRVNQPTATHLAGTACLLPNESVVFAILCWAHDRFLAGQRLARAGSEENVQSDDEESDGGGGGSGSDAYSLKAKRPGDPFGFFDRLDTSSGGSGSARDRSGRQTNGCSRRKKTQELDEMKREPRDGPKCQLATQDVRITLDIDELPSISDSKSSATTYCETEQSESDGTEPSPPCAVFAYPPHAGPESETCLLAPTTLGELCVHQSKLRLPSLILGTTSIWLGKLAGHLVSLSVKSCRSASAASTPNHLLNGLSNAMFSFGWNQRFASSSGRPSCVESVKSLSRGESLSGLSSSSDDSRPASAGQLRWNDFDDAAEDREKDDDEVARTVTAESASYLAKAAAVGVYPVRTIGETVCGMHAVFPNSDADRYTHSLNCSRMLEARSGAGVGLLRVTGQDYLVLVGGYTRKGCLDSVELYSNQTESTHHHRACLTSAPERGPRLTKPRGRLAVAHTSHTDANVLYACGGSTGSVDLNSVERLTSDALAIWLSSQIAQQQQQETSRTSVRSRSSTHSSPFVWQSVAKMHQARSSPVAVGLSELSTGPLVSNPEGALMVAGGLTGAVALASVEAFVPNRNQWVMMPNMCEDRYEAACGLLPAKNLIVVAGGNAVTSRRDNSDVLVEALDPRCSAWMPLPSPIPGGHGRLRGAALVTAPTSEGGLLLVGGFNGQETLSSTWIFDPNGWHWIQGPSLLVARANSCAMYWPSRSAVTIFGGFNTLASASGFLDSIELISFD</sequence>
<dbReference type="OrthoDB" id="45365at2759"/>
<evidence type="ECO:0000313" key="5">
    <source>
        <dbReference type="EMBL" id="KAF7258718.1"/>
    </source>
</evidence>
<name>A0A8S9Z4E0_9TREM</name>
<accession>A0A8S9Z4E0</accession>
<dbReference type="SMART" id="SM00612">
    <property type="entry name" value="Kelch"/>
    <property type="match status" value="2"/>
</dbReference>
<dbReference type="Pfam" id="PF01344">
    <property type="entry name" value="Kelch_1"/>
    <property type="match status" value="2"/>
</dbReference>
<evidence type="ECO:0000259" key="4">
    <source>
        <dbReference type="PROSITE" id="PS50097"/>
    </source>
</evidence>
<evidence type="ECO:0000313" key="6">
    <source>
        <dbReference type="Proteomes" id="UP000822476"/>
    </source>
</evidence>